<dbReference type="KEGG" id="csl:COCSUDRAFT_34708"/>
<protein>
    <recommendedName>
        <fullName evidence="2">FATC domain-containing protein</fullName>
    </recommendedName>
</protein>
<feature type="region of interest" description="Disordered" evidence="1">
    <location>
        <begin position="106"/>
        <end position="141"/>
    </location>
</feature>
<dbReference type="PANTHER" id="PTHR11139">
    <property type="entry name" value="ATAXIA TELANGIECTASIA MUTATED ATM -RELATED"/>
    <property type="match status" value="1"/>
</dbReference>
<evidence type="ECO:0000256" key="1">
    <source>
        <dbReference type="SAM" id="MobiDB-lite"/>
    </source>
</evidence>
<dbReference type="AlphaFoldDB" id="I0Z947"/>
<dbReference type="GO" id="GO:0005634">
    <property type="term" value="C:nucleus"/>
    <property type="evidence" value="ECO:0007669"/>
    <property type="project" value="TreeGrafter"/>
</dbReference>
<comment type="caution">
    <text evidence="3">The sequence shown here is derived from an EMBL/GenBank/DDBJ whole genome shotgun (WGS) entry which is preliminary data.</text>
</comment>
<reference evidence="3 4" key="1">
    <citation type="journal article" date="2012" name="Genome Biol.">
        <title>The genome of the polar eukaryotic microalga coccomyxa subellipsoidea reveals traits of cold adaptation.</title>
        <authorList>
            <person name="Blanc G."/>
            <person name="Agarkova I."/>
            <person name="Grimwood J."/>
            <person name="Kuo A."/>
            <person name="Brueggeman A."/>
            <person name="Dunigan D."/>
            <person name="Gurnon J."/>
            <person name="Ladunga I."/>
            <person name="Lindquist E."/>
            <person name="Lucas S."/>
            <person name="Pangilinan J."/>
            <person name="Proschold T."/>
            <person name="Salamov A."/>
            <person name="Schmutz J."/>
            <person name="Weeks D."/>
            <person name="Yamada T."/>
            <person name="Claverie J.M."/>
            <person name="Grigoriev I."/>
            <person name="Van Etten J."/>
            <person name="Lomsadze A."/>
            <person name="Borodovsky M."/>
        </authorList>
    </citation>
    <scope>NUCLEOTIDE SEQUENCE [LARGE SCALE GENOMIC DNA]</scope>
    <source>
        <strain evidence="3 4">C-169</strain>
    </source>
</reference>
<dbReference type="PROSITE" id="PS51190">
    <property type="entry name" value="FATC"/>
    <property type="match status" value="1"/>
</dbReference>
<accession>I0Z947</accession>
<sequence length="173" mass="17747">MQALRQPPVQPSAAGRVASLVAAARPHAATAEAQVAVALEAATAAERLQSVLPSVAEAATAAVQALQQPGAARVAHAGTQREHGGRGTARQAQAVAIYERFMDKLTGRGGQRSGQQGAAQGHRLHGAAGGDEGQGGDVSNRPLSVSEQVSVLIEEATSLDKLAQMYEGWSAWI</sequence>
<dbReference type="STRING" id="574566.I0Z947"/>
<dbReference type="GO" id="GO:0004674">
    <property type="term" value="F:protein serine/threonine kinase activity"/>
    <property type="evidence" value="ECO:0007669"/>
    <property type="project" value="TreeGrafter"/>
</dbReference>
<gene>
    <name evidence="3" type="ORF">COCSUDRAFT_34708</name>
</gene>
<dbReference type="EMBL" id="AGSI01000001">
    <property type="protein sequence ID" value="EIE27166.1"/>
    <property type="molecule type" value="Genomic_DNA"/>
</dbReference>
<evidence type="ECO:0000259" key="2">
    <source>
        <dbReference type="PROSITE" id="PS51190"/>
    </source>
</evidence>
<dbReference type="RefSeq" id="XP_005651710.1">
    <property type="nucleotide sequence ID" value="XM_005651653.1"/>
</dbReference>
<feature type="compositionally biased region" description="Gly residues" evidence="1">
    <location>
        <begin position="127"/>
        <end position="136"/>
    </location>
</feature>
<dbReference type="InterPro" id="IPR050517">
    <property type="entry name" value="DDR_Repair_Kinase"/>
</dbReference>
<dbReference type="Pfam" id="PF02260">
    <property type="entry name" value="FATC"/>
    <property type="match status" value="1"/>
</dbReference>
<dbReference type="Proteomes" id="UP000007264">
    <property type="component" value="Unassembled WGS sequence"/>
</dbReference>
<evidence type="ECO:0000313" key="3">
    <source>
        <dbReference type="EMBL" id="EIE27166.1"/>
    </source>
</evidence>
<dbReference type="OrthoDB" id="1671636at2759"/>
<organism evidence="3 4">
    <name type="scientific">Coccomyxa subellipsoidea (strain C-169)</name>
    <name type="common">Green microalga</name>
    <dbReference type="NCBI Taxonomy" id="574566"/>
    <lineage>
        <taxon>Eukaryota</taxon>
        <taxon>Viridiplantae</taxon>
        <taxon>Chlorophyta</taxon>
        <taxon>core chlorophytes</taxon>
        <taxon>Trebouxiophyceae</taxon>
        <taxon>Trebouxiophyceae incertae sedis</taxon>
        <taxon>Coccomyxaceae</taxon>
        <taxon>Coccomyxa</taxon>
        <taxon>Coccomyxa subellipsoidea</taxon>
    </lineage>
</organism>
<dbReference type="GeneID" id="17045181"/>
<name>I0Z947_COCSC</name>
<proteinExistence type="predicted"/>
<evidence type="ECO:0000313" key="4">
    <source>
        <dbReference type="Proteomes" id="UP000007264"/>
    </source>
</evidence>
<feature type="domain" description="FATC" evidence="2">
    <location>
        <begin position="141"/>
        <end position="173"/>
    </location>
</feature>
<dbReference type="SMART" id="SM01343">
    <property type="entry name" value="FATC"/>
    <property type="match status" value="1"/>
</dbReference>
<keyword evidence="4" id="KW-1185">Reference proteome</keyword>
<dbReference type="InterPro" id="IPR003152">
    <property type="entry name" value="FATC_dom"/>
</dbReference>